<keyword evidence="1" id="KW-0732">Signal</keyword>
<accession>A0A1I3AJP8</accession>
<sequence length="113" mass="12054">MFMKPLKIAALIALPILGAGSAMAASVTVVQQYPLKESQQQVDHALTEQLTKQGFADVSLHRGDGQITVSGVRQDEQLTLIYDAAHGQLTQVNGEPALLQTTIDDAMKGHDAS</sequence>
<feature type="signal peptide" evidence="1">
    <location>
        <begin position="1"/>
        <end position="24"/>
    </location>
</feature>
<dbReference type="Proteomes" id="UP000183635">
    <property type="component" value="Unassembled WGS sequence"/>
</dbReference>
<reference evidence="2 3" key="1">
    <citation type="submission" date="2016-10" db="EMBL/GenBank/DDBJ databases">
        <authorList>
            <person name="de Groot N.N."/>
        </authorList>
    </citation>
    <scope>NUCLEOTIDE SEQUENCE [LARGE SCALE GENOMIC DNA]</scope>
    <source>
        <strain evidence="2 3">DSM 8537</strain>
    </source>
</reference>
<evidence type="ECO:0000256" key="1">
    <source>
        <dbReference type="SAM" id="SignalP"/>
    </source>
</evidence>
<dbReference type="EMBL" id="FOPU01000015">
    <property type="protein sequence ID" value="SFH50304.1"/>
    <property type="molecule type" value="Genomic_DNA"/>
</dbReference>
<proteinExistence type="predicted"/>
<name>A0A1I3AJP8_9RHOB</name>
<dbReference type="AlphaFoldDB" id="A0A1I3AJP8"/>
<dbReference type="RefSeq" id="WP_074967782.1">
    <property type="nucleotide sequence ID" value="NZ_CBCRYP010000015.1"/>
</dbReference>
<protein>
    <recommendedName>
        <fullName evidence="4">Peptidase propeptide and YPEB domain-containing protein</fullName>
    </recommendedName>
</protein>
<dbReference type="STRING" id="34004.SAMN04488021_11561"/>
<keyword evidence="3" id="KW-1185">Reference proteome</keyword>
<dbReference type="OrthoDB" id="7875038at2"/>
<evidence type="ECO:0008006" key="4">
    <source>
        <dbReference type="Google" id="ProtNLM"/>
    </source>
</evidence>
<evidence type="ECO:0000313" key="2">
    <source>
        <dbReference type="EMBL" id="SFH50304.1"/>
    </source>
</evidence>
<evidence type="ECO:0000313" key="3">
    <source>
        <dbReference type="Proteomes" id="UP000183635"/>
    </source>
</evidence>
<feature type="chain" id="PRO_5010374685" description="Peptidase propeptide and YPEB domain-containing protein" evidence="1">
    <location>
        <begin position="25"/>
        <end position="113"/>
    </location>
</feature>
<gene>
    <name evidence="2" type="ORF">SAMN04488021_11561</name>
</gene>
<organism evidence="2 3">
    <name type="scientific">Paracoccus aminovorans</name>
    <dbReference type="NCBI Taxonomy" id="34004"/>
    <lineage>
        <taxon>Bacteria</taxon>
        <taxon>Pseudomonadati</taxon>
        <taxon>Pseudomonadota</taxon>
        <taxon>Alphaproteobacteria</taxon>
        <taxon>Rhodobacterales</taxon>
        <taxon>Paracoccaceae</taxon>
        <taxon>Paracoccus</taxon>
    </lineage>
</organism>